<reference evidence="3" key="2">
    <citation type="submission" date="2020-10" db="EMBL/GenBank/DDBJ databases">
        <authorList>
            <person name="Cooper E.A."/>
            <person name="Brenton Z.W."/>
            <person name="Flinn B.S."/>
            <person name="Jenkins J."/>
            <person name="Shu S."/>
            <person name="Flowers D."/>
            <person name="Luo F."/>
            <person name="Wang Y."/>
            <person name="Xia P."/>
            <person name="Barry K."/>
            <person name="Daum C."/>
            <person name="Lipzen A."/>
            <person name="Yoshinaga Y."/>
            <person name="Schmutz J."/>
            <person name="Saski C."/>
            <person name="Vermerris W."/>
            <person name="Kresovich S."/>
        </authorList>
    </citation>
    <scope>NUCLEOTIDE SEQUENCE</scope>
</reference>
<dbReference type="AlphaFoldDB" id="A0A921RHB8"/>
<protein>
    <submittedName>
        <fullName evidence="3">Uncharacterized protein</fullName>
    </submittedName>
</protein>
<feature type="region of interest" description="Disordered" evidence="1">
    <location>
        <begin position="125"/>
        <end position="159"/>
    </location>
</feature>
<dbReference type="Gramene" id="OQU87907">
    <property type="protein sequence ID" value="OQU87907"/>
    <property type="gene ID" value="SORBI_3003G366100"/>
</dbReference>
<sequence>MGDTGFALLVALTAALAALFLVLLGAVILRHYCWRRRDDVSTPTRRGFVLFDVCFADDIRQRRAARPPPPPSSMERSRGRRSARGAGEGRDHAPGGGEAAAADDDQVEPDEFEIARWKKIFGGPNRSLSTIDEGTEKGGTTPITTPAFCTPPGSPDRRDDARVLDMEAIAVQLRQA</sequence>
<dbReference type="EMBL" id="CM027682">
    <property type="protein sequence ID" value="KAG0540271.1"/>
    <property type="molecule type" value="Genomic_DNA"/>
</dbReference>
<reference evidence="3" key="1">
    <citation type="journal article" date="2019" name="BMC Genomics">
        <title>A new reference genome for Sorghum bicolor reveals high levels of sequence similarity between sweet and grain genotypes: implications for the genetics of sugar metabolism.</title>
        <authorList>
            <person name="Cooper E.A."/>
            <person name="Brenton Z.W."/>
            <person name="Flinn B.S."/>
            <person name="Jenkins J."/>
            <person name="Shu S."/>
            <person name="Flowers D."/>
            <person name="Luo F."/>
            <person name="Wang Y."/>
            <person name="Xia P."/>
            <person name="Barry K."/>
            <person name="Daum C."/>
            <person name="Lipzen A."/>
            <person name="Yoshinaga Y."/>
            <person name="Schmutz J."/>
            <person name="Saski C."/>
            <person name="Vermerris W."/>
            <person name="Kresovich S."/>
        </authorList>
    </citation>
    <scope>NUCLEOTIDE SEQUENCE</scope>
</reference>
<name>A0A921RHB8_SORBI</name>
<dbReference type="KEGG" id="sbi:8058956"/>
<keyword evidence="2" id="KW-1133">Transmembrane helix</keyword>
<comment type="caution">
    <text evidence="3">The sequence shown here is derived from an EMBL/GenBank/DDBJ whole genome shotgun (WGS) entry which is preliminary data.</text>
</comment>
<evidence type="ECO:0000313" key="3">
    <source>
        <dbReference type="EMBL" id="KAG0540271.1"/>
    </source>
</evidence>
<gene>
    <name evidence="3" type="ORF">BDA96_03G394600</name>
</gene>
<keyword evidence="2" id="KW-0812">Transmembrane</keyword>
<evidence type="ECO:0000313" key="4">
    <source>
        <dbReference type="Proteomes" id="UP000807115"/>
    </source>
</evidence>
<evidence type="ECO:0000256" key="1">
    <source>
        <dbReference type="SAM" id="MobiDB-lite"/>
    </source>
</evidence>
<dbReference type="OrthoDB" id="691969at2759"/>
<organism evidence="3 4">
    <name type="scientific">Sorghum bicolor</name>
    <name type="common">Sorghum</name>
    <name type="synonym">Sorghum vulgare</name>
    <dbReference type="NCBI Taxonomy" id="4558"/>
    <lineage>
        <taxon>Eukaryota</taxon>
        <taxon>Viridiplantae</taxon>
        <taxon>Streptophyta</taxon>
        <taxon>Embryophyta</taxon>
        <taxon>Tracheophyta</taxon>
        <taxon>Spermatophyta</taxon>
        <taxon>Magnoliopsida</taxon>
        <taxon>Liliopsida</taxon>
        <taxon>Poales</taxon>
        <taxon>Poaceae</taxon>
        <taxon>PACMAD clade</taxon>
        <taxon>Panicoideae</taxon>
        <taxon>Andropogonodae</taxon>
        <taxon>Andropogoneae</taxon>
        <taxon>Sorghinae</taxon>
        <taxon>Sorghum</taxon>
    </lineage>
</organism>
<proteinExistence type="predicted"/>
<accession>A0A921RHB8</accession>
<dbReference type="OMA" id="HYCWRRR"/>
<dbReference type="Proteomes" id="UP000807115">
    <property type="component" value="Chromosome 3"/>
</dbReference>
<feature type="region of interest" description="Disordered" evidence="1">
    <location>
        <begin position="62"/>
        <end position="108"/>
    </location>
</feature>
<feature type="transmembrane region" description="Helical" evidence="2">
    <location>
        <begin position="6"/>
        <end position="29"/>
    </location>
</feature>
<keyword evidence="2" id="KW-0472">Membrane</keyword>
<dbReference type="EMBL" id="CM027682">
    <property type="protein sequence ID" value="KAG0540270.1"/>
    <property type="molecule type" value="Genomic_DNA"/>
</dbReference>
<dbReference type="Gramene" id="EES01803">
    <property type="protein sequence ID" value="EES01803"/>
    <property type="gene ID" value="SORBI_3003G366100"/>
</dbReference>
<evidence type="ECO:0000256" key="2">
    <source>
        <dbReference type="SAM" id="Phobius"/>
    </source>
</evidence>